<dbReference type="EMBL" id="JANIEN010000004">
    <property type="protein sequence ID" value="MDT3452226.1"/>
    <property type="molecule type" value="Genomic_DNA"/>
</dbReference>
<reference evidence="10" key="3">
    <citation type="submission" date="2022-07" db="EMBL/GenBank/DDBJ databases">
        <title>Sequence of Pasteurella multocoda 17BRD-035.</title>
        <authorList>
            <person name="Roy Chowdhury P."/>
            <person name="Alhamami T."/>
            <person name="Trott D.J."/>
            <person name="Djordvevic S.P."/>
        </authorList>
    </citation>
    <scope>NUCLEOTIDE SEQUENCE</scope>
    <source>
        <strain evidence="10">17BRD-035</strain>
    </source>
</reference>
<feature type="transmembrane region" description="Helical" evidence="7">
    <location>
        <begin position="135"/>
        <end position="156"/>
    </location>
</feature>
<comment type="subcellular location">
    <subcellularLocation>
        <location evidence="7">Cell inner membrane</location>
        <topology evidence="7">Multi-pass membrane protein</topology>
    </subcellularLocation>
    <subcellularLocation>
        <location evidence="1">Cell membrane</location>
        <topology evidence="1">Multi-pass membrane protein</topology>
    </subcellularLocation>
</comment>
<dbReference type="Pfam" id="PF02308">
    <property type="entry name" value="MgtC"/>
    <property type="match status" value="1"/>
</dbReference>
<evidence type="ECO:0000313" key="11">
    <source>
        <dbReference type="EMBL" id="NNI79148.1"/>
    </source>
</evidence>
<keyword evidence="7" id="KW-0997">Cell inner membrane</keyword>
<evidence type="ECO:0000313" key="12">
    <source>
        <dbReference type="Proteomes" id="UP000540079"/>
    </source>
</evidence>
<accession>A0A1E3XK94</accession>
<sequence>MKMLTDLFDAFLASTHFAILAKMAMAMLLGGIIGLERELKRKAVGVKTCVIIAVTTCVLTIVSIQAAEHYAQVSENIRTDPMRLAAQVISGIGFLGAGVILRKSNDAISGLTTAAIIWAAAGIGIASGAGFFFDAIIATVMILIAVRLSPLVQSLVRRKNNIRKTKITIQLNTPNAIGKVTDILISNNYRLDSLSVKDLPNTDDVRLNMRCLITDKTMLQNVYLLLKNEPEVVSVDLDN</sequence>
<feature type="transmembrane region" description="Helical" evidence="7">
    <location>
        <begin position="84"/>
        <end position="101"/>
    </location>
</feature>
<dbReference type="AlphaFoldDB" id="A0A1E3XK94"/>
<feature type="transmembrane region" description="Helical" evidence="7">
    <location>
        <begin position="108"/>
        <end position="129"/>
    </location>
</feature>
<dbReference type="RefSeq" id="WP_005718857.1">
    <property type="nucleotide sequence ID" value="NZ_AP025519.1"/>
</dbReference>
<feature type="domain" description="MgtC/SapB/SrpB/YhiD N-terminal" evidence="8">
    <location>
        <begin position="23"/>
        <end position="151"/>
    </location>
</feature>
<dbReference type="PANTHER" id="PTHR33778:SF1">
    <property type="entry name" value="MAGNESIUM TRANSPORTER YHID-RELATED"/>
    <property type="match status" value="1"/>
</dbReference>
<feature type="transmembrane region" description="Helical" evidence="7">
    <location>
        <begin position="12"/>
        <end position="32"/>
    </location>
</feature>
<name>A0A1E3XK94_PASMD</name>
<dbReference type="Proteomes" id="UP000540079">
    <property type="component" value="Unassembled WGS sequence"/>
</dbReference>
<comment type="similarity">
    <text evidence="2 7">Belongs to the MgtC/SapB family.</text>
</comment>
<dbReference type="InterPro" id="IPR049177">
    <property type="entry name" value="MgtC_SapB_SrpB_YhiD_N"/>
</dbReference>
<evidence type="ECO:0000313" key="10">
    <source>
        <dbReference type="EMBL" id="MDT3452226.1"/>
    </source>
</evidence>
<evidence type="ECO:0000256" key="7">
    <source>
        <dbReference type="RuleBase" id="RU365041"/>
    </source>
</evidence>
<keyword evidence="4 7" id="KW-0812">Transmembrane</keyword>
<keyword evidence="5 7" id="KW-1133">Transmembrane helix</keyword>
<feature type="transmembrane region" description="Helical" evidence="7">
    <location>
        <begin position="44"/>
        <end position="64"/>
    </location>
</feature>
<reference evidence="9" key="2">
    <citation type="submission" date="2022-07" db="EMBL/GenBank/DDBJ databases">
        <title>Genome-based characterization of novel serogroup A variants of Pasteurella multocida.</title>
        <authorList>
            <person name="Prajapati A."/>
            <person name="Yogisharadhya R."/>
            <person name="Mohanty N."/>
            <person name="Chanda M."/>
            <person name="Mendem S.K."/>
            <person name="Siddaramappa S."/>
            <person name="Shivachandra S.B."/>
        </authorList>
    </citation>
    <scope>NUCLEOTIDE SEQUENCE</scope>
    <source>
        <strain evidence="9">NIVEDIPm19</strain>
    </source>
</reference>
<evidence type="ECO:0000256" key="2">
    <source>
        <dbReference type="ARBA" id="ARBA00009298"/>
    </source>
</evidence>
<dbReference type="EMBL" id="JANJHC010000036">
    <property type="protein sequence ID" value="MDA5624144.1"/>
    <property type="molecule type" value="Genomic_DNA"/>
</dbReference>
<dbReference type="Proteomes" id="UP001145481">
    <property type="component" value="Unassembled WGS sequence"/>
</dbReference>
<proteinExistence type="inferred from homology"/>
<comment type="caution">
    <text evidence="11">The sequence shown here is derived from an EMBL/GenBank/DDBJ whole genome shotgun (WGS) entry which is preliminary data.</text>
</comment>
<protein>
    <recommendedName>
        <fullName evidence="7">Protein MgtC</fullName>
    </recommendedName>
</protein>
<dbReference type="GO" id="GO:0005886">
    <property type="term" value="C:plasma membrane"/>
    <property type="evidence" value="ECO:0007669"/>
    <property type="project" value="UniProtKB-SubCell"/>
</dbReference>
<dbReference type="PRINTS" id="PR01837">
    <property type="entry name" value="MGTCSAPBPROT"/>
</dbReference>
<dbReference type="PANTHER" id="PTHR33778">
    <property type="entry name" value="PROTEIN MGTC"/>
    <property type="match status" value="1"/>
</dbReference>
<dbReference type="Proteomes" id="UP001182304">
    <property type="component" value="Unassembled WGS sequence"/>
</dbReference>
<organism evidence="11 12">
    <name type="scientific">Pasteurella multocida</name>
    <dbReference type="NCBI Taxonomy" id="747"/>
    <lineage>
        <taxon>Bacteria</taxon>
        <taxon>Pseudomonadati</taxon>
        <taxon>Pseudomonadota</taxon>
        <taxon>Gammaproteobacteria</taxon>
        <taxon>Pasteurellales</taxon>
        <taxon>Pasteurellaceae</taxon>
        <taxon>Pasteurella</taxon>
    </lineage>
</organism>
<keyword evidence="3" id="KW-1003">Cell membrane</keyword>
<reference evidence="11 12" key="1">
    <citation type="journal article" date="2018" name="Front. Microbiol.">
        <title>Genetic and Phylogenetic Characteristics of Pasteurella multocida Isolates From Different Host Species.</title>
        <authorList>
            <person name="Peng Z."/>
            <person name="Liang W."/>
            <person name="Wang F."/>
            <person name="Xu Z."/>
            <person name="Xie Z."/>
            <person name="Lian Z."/>
            <person name="Hua L."/>
            <person name="Zhou R."/>
            <person name="Chen H."/>
            <person name="Wu B."/>
        </authorList>
    </citation>
    <scope>NUCLEOTIDE SEQUENCE [LARGE SCALE GENOMIC DNA]</scope>
    <source>
        <strain evidence="11 12">HNA06</strain>
    </source>
</reference>
<evidence type="ECO:0000313" key="9">
    <source>
        <dbReference type="EMBL" id="MDA5624144.1"/>
    </source>
</evidence>
<evidence type="ECO:0000259" key="8">
    <source>
        <dbReference type="Pfam" id="PF02308"/>
    </source>
</evidence>
<evidence type="ECO:0000256" key="1">
    <source>
        <dbReference type="ARBA" id="ARBA00004651"/>
    </source>
</evidence>
<keyword evidence="6 7" id="KW-0472">Membrane</keyword>
<gene>
    <name evidence="11" type="ORF">C2800_06950</name>
    <name evidence="9" type="ORF">NM948_11460</name>
    <name evidence="10" type="ORF">NQF69_05465</name>
</gene>
<dbReference type="EMBL" id="PPVL01000006">
    <property type="protein sequence ID" value="NNI79148.1"/>
    <property type="molecule type" value="Genomic_DNA"/>
</dbReference>
<evidence type="ECO:0000256" key="6">
    <source>
        <dbReference type="ARBA" id="ARBA00023136"/>
    </source>
</evidence>
<evidence type="ECO:0000256" key="5">
    <source>
        <dbReference type="ARBA" id="ARBA00022989"/>
    </source>
</evidence>
<evidence type="ECO:0000256" key="3">
    <source>
        <dbReference type="ARBA" id="ARBA00022475"/>
    </source>
</evidence>
<dbReference type="InterPro" id="IPR003416">
    <property type="entry name" value="MgtC/SapB/SrpB/YhiD_fam"/>
</dbReference>
<dbReference type="GeneID" id="77207102"/>
<evidence type="ECO:0000256" key="4">
    <source>
        <dbReference type="ARBA" id="ARBA00022692"/>
    </source>
</evidence>